<dbReference type="Gene3D" id="4.10.60.10">
    <property type="entry name" value="Zinc finger, CCHC-type"/>
    <property type="match status" value="2"/>
</dbReference>
<dbReference type="GO" id="GO:0003723">
    <property type="term" value="F:RNA binding"/>
    <property type="evidence" value="ECO:0007669"/>
    <property type="project" value="TreeGrafter"/>
</dbReference>
<dbReference type="SUPFAM" id="SSF57756">
    <property type="entry name" value="Retrovirus zinc finger-like domains"/>
    <property type="match status" value="1"/>
</dbReference>
<feature type="compositionally biased region" description="Basic and acidic residues" evidence="10">
    <location>
        <begin position="466"/>
        <end position="476"/>
    </location>
</feature>
<feature type="domain" description="CCHC-type" evidence="11">
    <location>
        <begin position="234"/>
        <end position="249"/>
    </location>
</feature>
<dbReference type="SMART" id="SM00343">
    <property type="entry name" value="ZnF_C2HC"/>
    <property type="match status" value="5"/>
</dbReference>
<feature type="compositionally biased region" description="Basic and acidic residues" evidence="10">
    <location>
        <begin position="442"/>
        <end position="458"/>
    </location>
</feature>
<protein>
    <recommendedName>
        <fullName evidence="7">Zinc finger CCHC domain-containing protein 7</fullName>
    </recommendedName>
    <alternativeName>
        <fullName evidence="8">TRAMP-like complex RNA-binding factor ZCCHC7</fullName>
    </alternativeName>
</protein>
<evidence type="ECO:0000256" key="7">
    <source>
        <dbReference type="ARBA" id="ARBA00041190"/>
    </source>
</evidence>
<proteinExistence type="predicted"/>
<dbReference type="GO" id="GO:0008270">
    <property type="term" value="F:zinc ion binding"/>
    <property type="evidence" value="ECO:0007669"/>
    <property type="project" value="UniProtKB-KW"/>
</dbReference>
<dbReference type="EMBL" id="JAUZQC010000010">
    <property type="protein sequence ID" value="KAK5864751.1"/>
    <property type="molecule type" value="Genomic_DNA"/>
</dbReference>
<evidence type="ECO:0000256" key="2">
    <source>
        <dbReference type="ARBA" id="ARBA00022723"/>
    </source>
</evidence>
<dbReference type="GO" id="GO:0071036">
    <property type="term" value="P:nuclear polyadenylation-dependent snoRNA catabolic process"/>
    <property type="evidence" value="ECO:0007669"/>
    <property type="project" value="TreeGrafter"/>
</dbReference>
<dbReference type="AlphaFoldDB" id="A0AAN7XIF9"/>
<keyword evidence="2" id="KW-0479">Metal-binding</keyword>
<feature type="region of interest" description="Disordered" evidence="10">
    <location>
        <begin position="426"/>
        <end position="495"/>
    </location>
</feature>
<evidence type="ECO:0000256" key="9">
    <source>
        <dbReference type="PROSITE-ProRule" id="PRU00047"/>
    </source>
</evidence>
<dbReference type="InterPro" id="IPR051644">
    <property type="entry name" value="TRAMP_AT-DNA-binding"/>
</dbReference>
<dbReference type="GO" id="GO:0071038">
    <property type="term" value="P:TRAMP-dependent tRNA surveillance pathway"/>
    <property type="evidence" value="ECO:0007669"/>
    <property type="project" value="TreeGrafter"/>
</dbReference>
<feature type="domain" description="CCHC-type" evidence="11">
    <location>
        <begin position="281"/>
        <end position="294"/>
    </location>
</feature>
<evidence type="ECO:0000256" key="10">
    <source>
        <dbReference type="SAM" id="MobiDB-lite"/>
    </source>
</evidence>
<feature type="region of interest" description="Disordered" evidence="10">
    <location>
        <begin position="25"/>
        <end position="46"/>
    </location>
</feature>
<keyword evidence="13" id="KW-1185">Reference proteome</keyword>
<dbReference type="GO" id="GO:0071039">
    <property type="term" value="P:nuclear polyadenylation-dependent CUT catabolic process"/>
    <property type="evidence" value="ECO:0007669"/>
    <property type="project" value="TreeGrafter"/>
</dbReference>
<keyword evidence="5" id="KW-0862">Zinc</keyword>
<evidence type="ECO:0000256" key="3">
    <source>
        <dbReference type="ARBA" id="ARBA00022737"/>
    </source>
</evidence>
<feature type="compositionally biased region" description="Polar residues" evidence="10">
    <location>
        <begin position="351"/>
        <end position="361"/>
    </location>
</feature>
<reference evidence="12 13" key="2">
    <citation type="journal article" date="2023" name="Mol. Biol. Evol.">
        <title>Genomics of Secondarily Temperate Adaptation in the Only Non-Antarctic Icefish.</title>
        <authorList>
            <person name="Rivera-Colon A.G."/>
            <person name="Rayamajhi N."/>
            <person name="Minhas B.F."/>
            <person name="Madrigal G."/>
            <person name="Bilyk K.T."/>
            <person name="Yoon V."/>
            <person name="Hune M."/>
            <person name="Gregory S."/>
            <person name="Cheng C.H.C."/>
            <person name="Catchen J.M."/>
        </authorList>
    </citation>
    <scope>NUCLEOTIDE SEQUENCE [LARGE SCALE GENOMIC DNA]</scope>
    <source>
        <strain evidence="12">JMC-PN-2008</strain>
    </source>
</reference>
<keyword evidence="4 9" id="KW-0863">Zinc-finger</keyword>
<dbReference type="GO" id="GO:0031499">
    <property type="term" value="C:TRAMP complex"/>
    <property type="evidence" value="ECO:0007669"/>
    <property type="project" value="TreeGrafter"/>
</dbReference>
<evidence type="ECO:0000313" key="13">
    <source>
        <dbReference type="Proteomes" id="UP001346869"/>
    </source>
</evidence>
<feature type="compositionally biased region" description="Basic and acidic residues" evidence="10">
    <location>
        <begin position="380"/>
        <end position="392"/>
    </location>
</feature>
<dbReference type="PANTHER" id="PTHR46543:SF1">
    <property type="entry name" value="ZINC FINGER CCHC DOMAIN-CONTAINING PROTEIN 7"/>
    <property type="match status" value="1"/>
</dbReference>
<sequence length="495" mass="56334">MDYCKGKGDNDGEGHSKEDFFIIEDSNSSDGEQEIKISRQKPHSSCKQVARISRESSPPLILFNITSGRTLKPSNLSPASRLYLQEEEEEEEEDSDKPVEEWMILGGEEQVGDSSIHLNLSYYNSPQDDSGDEDQTVKSVNDTWAVSQKDKCGADQSVTSRYFGAGRSLTCNICNRTGHLAKSCYYHRKCPTCILCGIQGHTQRDCPGSPCSSCGLPSHGLRRCERPPLWNQHCQRCGMSGHLSDVCPDTWRQNHLTIRLELPVRPWTVHTFKHKKCPAFCYNCSKKGHYGYECAKRRMISGTFPSLPYVCHYDTMKDVLQLHTRKQKRAKGLLSAGPLPLLDQRHLSEATGESSEENQLVQGRRRVRQDACSRASGSKKWPERRRERREVKRLRREAQIRREGGLLVRPGRNFDQEVCPANPFGAALHSHKLSKPSPQKKRKDEEGGRSKKSREAERWKKRGGIKRGDLYPHGDADIGTENLLSPKQRVRHRRR</sequence>
<accession>A0AAN7XIF9</accession>
<comment type="subcellular location">
    <subcellularLocation>
        <location evidence="1">Nucleus</location>
    </subcellularLocation>
</comment>
<dbReference type="GO" id="GO:0071035">
    <property type="term" value="P:nuclear polyadenylation-dependent rRNA catabolic process"/>
    <property type="evidence" value="ECO:0007669"/>
    <property type="project" value="TreeGrafter"/>
</dbReference>
<feature type="region of interest" description="Disordered" evidence="10">
    <location>
        <begin position="349"/>
        <end position="392"/>
    </location>
</feature>
<evidence type="ECO:0000256" key="4">
    <source>
        <dbReference type="ARBA" id="ARBA00022771"/>
    </source>
</evidence>
<feature type="domain" description="CCHC-type" evidence="11">
    <location>
        <begin position="193"/>
        <end position="207"/>
    </location>
</feature>
<reference evidence="12 13" key="1">
    <citation type="journal article" date="2023" name="Genes (Basel)">
        <title>Chromosome-Level Genome Assembly and Circadian Gene Repertoire of the Patagonia Blennie Eleginops maclovinus-The Closest Ancestral Proxy of Antarctic Cryonotothenioids.</title>
        <authorList>
            <person name="Cheng C.C."/>
            <person name="Rivera-Colon A.G."/>
            <person name="Minhas B.F."/>
            <person name="Wilson L."/>
            <person name="Rayamajhi N."/>
            <person name="Vargas-Chacoff L."/>
            <person name="Catchen J.M."/>
        </authorList>
    </citation>
    <scope>NUCLEOTIDE SEQUENCE [LARGE SCALE GENOMIC DNA]</scope>
    <source>
        <strain evidence="12">JMC-PN-2008</strain>
    </source>
</reference>
<organism evidence="12 13">
    <name type="scientific">Eleginops maclovinus</name>
    <name type="common">Patagonian blennie</name>
    <name type="synonym">Eleginus maclovinus</name>
    <dbReference type="NCBI Taxonomy" id="56733"/>
    <lineage>
        <taxon>Eukaryota</taxon>
        <taxon>Metazoa</taxon>
        <taxon>Chordata</taxon>
        <taxon>Craniata</taxon>
        <taxon>Vertebrata</taxon>
        <taxon>Euteleostomi</taxon>
        <taxon>Actinopterygii</taxon>
        <taxon>Neopterygii</taxon>
        <taxon>Teleostei</taxon>
        <taxon>Neoteleostei</taxon>
        <taxon>Acanthomorphata</taxon>
        <taxon>Eupercaria</taxon>
        <taxon>Perciformes</taxon>
        <taxon>Notothenioidei</taxon>
        <taxon>Eleginopidae</taxon>
        <taxon>Eleginops</taxon>
    </lineage>
</organism>
<gene>
    <name evidence="12" type="ORF">PBY51_015967</name>
</gene>
<evidence type="ECO:0000259" key="11">
    <source>
        <dbReference type="PROSITE" id="PS50158"/>
    </source>
</evidence>
<evidence type="ECO:0000256" key="6">
    <source>
        <dbReference type="ARBA" id="ARBA00023242"/>
    </source>
</evidence>
<dbReference type="GO" id="GO:0071037">
    <property type="term" value="P:nuclear polyadenylation-dependent snRNA catabolic process"/>
    <property type="evidence" value="ECO:0007669"/>
    <property type="project" value="TreeGrafter"/>
</dbReference>
<evidence type="ECO:0000256" key="1">
    <source>
        <dbReference type="ARBA" id="ARBA00004123"/>
    </source>
</evidence>
<dbReference type="PANTHER" id="PTHR46543">
    <property type="entry name" value="ZINC FINGER CCHC DOMAIN-CONTAINING PROTEIN 7"/>
    <property type="match status" value="1"/>
</dbReference>
<comment type="caution">
    <text evidence="12">The sequence shown here is derived from an EMBL/GenBank/DDBJ whole genome shotgun (WGS) entry which is preliminary data.</text>
</comment>
<dbReference type="InterPro" id="IPR001878">
    <property type="entry name" value="Znf_CCHC"/>
</dbReference>
<feature type="compositionally biased region" description="Basic residues" evidence="10">
    <location>
        <begin position="429"/>
        <end position="441"/>
    </location>
</feature>
<dbReference type="GO" id="GO:0071031">
    <property type="term" value="P:nuclear mRNA surveillance of mRNA 3'-end processing"/>
    <property type="evidence" value="ECO:0007669"/>
    <property type="project" value="TreeGrafter"/>
</dbReference>
<keyword evidence="6" id="KW-0539">Nucleus</keyword>
<evidence type="ECO:0000313" key="12">
    <source>
        <dbReference type="EMBL" id="KAK5864751.1"/>
    </source>
</evidence>
<evidence type="ECO:0000256" key="8">
    <source>
        <dbReference type="ARBA" id="ARBA00043023"/>
    </source>
</evidence>
<dbReference type="PROSITE" id="PS50158">
    <property type="entry name" value="ZF_CCHC"/>
    <property type="match status" value="3"/>
</dbReference>
<keyword evidence="3" id="KW-0677">Repeat</keyword>
<evidence type="ECO:0000256" key="5">
    <source>
        <dbReference type="ARBA" id="ARBA00022833"/>
    </source>
</evidence>
<dbReference type="InterPro" id="IPR036875">
    <property type="entry name" value="Znf_CCHC_sf"/>
</dbReference>
<dbReference type="Proteomes" id="UP001346869">
    <property type="component" value="Unassembled WGS sequence"/>
</dbReference>
<name>A0AAN7XIF9_ELEMC</name>